<name>A0A6L8VJW6_9RHOB</name>
<feature type="transmembrane region" description="Helical" evidence="4">
    <location>
        <begin position="635"/>
        <end position="659"/>
    </location>
</feature>
<evidence type="ECO:0000256" key="2">
    <source>
        <dbReference type="ARBA" id="ARBA00023054"/>
    </source>
</evidence>
<dbReference type="InterPro" id="IPR050465">
    <property type="entry name" value="UPF0194_transport"/>
</dbReference>
<dbReference type="PANTHER" id="PTHR32347:SF23">
    <property type="entry name" value="BLL5650 PROTEIN"/>
    <property type="match status" value="1"/>
</dbReference>
<evidence type="ECO:0000259" key="6">
    <source>
        <dbReference type="Pfam" id="PF25954"/>
    </source>
</evidence>
<sequence length="1069" mass="110665">MPEANDPFDQMAARQAEVQPKLRADLTVVYENQGGGAAKIRLVDPGSGKQFSFSAEEHALTGAATGRASLREIHAAHARRFPEGMGAREVVEFFRRLQILGLLVPEAEAPPPAPAPGARRRGMMGRTGKPATTPGPETGTDARGEQAQDAFILGEAPMSSPAERKAKGAEKAAARRAAASEVRSRRTAPPAAEPSPEPVAEAAPVPTLADPGTTAPETVQDAAPAPGIAAPAPAPAAGAPGALARGFARRRAAQARGAAEASPEAPKADEPVTADPAAPETAVPRLAAPGSTALVPVSPAPPPAPVPSSDRGDPFDDEDFGLGDGFYGAGGGLGGGRLGGRAGGLGGAMGAGGMAGGFGGGGFGGGFGGGLAGGMAGAGGMGGGGERLLAALAARQQQMAGGAAPAAARGPQGAASLTLFNPTQLLKLLYILGYPFQILHPLVIPVVLMAGLTMLQNWPALALDLKVILSSYATLTMVLIGLFTVNLASRLAQGVAIVGHGGKVPGLGLMLVFGFLPRFFVDLSGVPALDRRGQLWAHGAPLLARLWMFAGGVLIWAITRDSGSWLAQMALIVGQFGLGMFLVTALPLVPADGMRWISTYLNEPKLVPKAWAALRHVATGRPLPPMIARSDLWPLALFGIGTVLTSVAAALGIAILGALTLETELGGLGVIVFLGLVASFLLWLVAMRASIGRRAAQMRGGADQSELARLLMAGRSPKAQAATQAEPALSGSAKVVWSVIGIALLSVAFLPYNYEAGGLVQILPVARGQAAARTEGEIIEIYVAEGTTVTRGQVVAQMSSWNQASDVAVTEAMLAGAVASLARLEAGAKPEEIDVARSMVESAEASLFFSRTEAERARELVGTGAVSQAQFEKAQAAYDADLAGLEVARAQLVLVESGATTEEIAIARADVDRLTLELQFRRDELERTRITAPMDGRVVTPDLELRNGSFLRVGETLLEIENADVVRAAIAVPESDIALIEPGREVRLKAWGASDDEIPGVVESIAQAAEQEGYGSTVRVDAAFPNPDGMLRSGMTGYAKIEGAEMRTWEAYLRRIVRFFQIEVWSWIP</sequence>
<dbReference type="Gene3D" id="1.10.287.470">
    <property type="entry name" value="Helix hairpin bin"/>
    <property type="match status" value="1"/>
</dbReference>
<keyword evidence="4" id="KW-1133">Transmembrane helix</keyword>
<organism evidence="7 8">
    <name type="scientific">Frigidibacter albus</name>
    <dbReference type="NCBI Taxonomy" id="1465486"/>
    <lineage>
        <taxon>Bacteria</taxon>
        <taxon>Pseudomonadati</taxon>
        <taxon>Pseudomonadota</taxon>
        <taxon>Alphaproteobacteria</taxon>
        <taxon>Rhodobacterales</taxon>
        <taxon>Paracoccaceae</taxon>
        <taxon>Frigidibacter</taxon>
    </lineage>
</organism>
<dbReference type="AlphaFoldDB" id="A0A6L8VJW6"/>
<feature type="compositionally biased region" description="Low complexity" evidence="3">
    <location>
        <begin position="254"/>
        <end position="265"/>
    </location>
</feature>
<evidence type="ECO:0000259" key="5">
    <source>
        <dbReference type="Pfam" id="PF25881"/>
    </source>
</evidence>
<feature type="transmembrane region" description="Helical" evidence="4">
    <location>
        <begin position="565"/>
        <end position="589"/>
    </location>
</feature>
<accession>A0A6L8VJW6</accession>
<dbReference type="RefSeq" id="WP_161347360.1">
    <property type="nucleotide sequence ID" value="NZ_BMGW01000008.1"/>
</dbReference>
<evidence type="ECO:0000256" key="3">
    <source>
        <dbReference type="SAM" id="MobiDB-lite"/>
    </source>
</evidence>
<dbReference type="InterPro" id="IPR058792">
    <property type="entry name" value="Beta-barrel_RND_2"/>
</dbReference>
<feature type="domain" description="YbhG-like alpha-helical hairpin" evidence="5">
    <location>
        <begin position="810"/>
        <end position="913"/>
    </location>
</feature>
<dbReference type="Pfam" id="PF25881">
    <property type="entry name" value="HH_YBHG"/>
    <property type="match status" value="1"/>
</dbReference>
<feature type="region of interest" description="Disordered" evidence="3">
    <location>
        <begin position="291"/>
        <end position="319"/>
    </location>
</feature>
<keyword evidence="8" id="KW-1185">Reference proteome</keyword>
<keyword evidence="4" id="KW-0812">Transmembrane</keyword>
<reference evidence="7 8" key="1">
    <citation type="submission" date="2020-01" db="EMBL/GenBank/DDBJ databases">
        <title>Frigidibacter albus SP32T (=CGMCC 1.13995T).</title>
        <authorList>
            <person name="Liao X."/>
        </authorList>
    </citation>
    <scope>NUCLEOTIDE SEQUENCE [LARGE SCALE GENOMIC DNA]</scope>
    <source>
        <strain evidence="7 8">SP32</strain>
    </source>
</reference>
<keyword evidence="2" id="KW-0175">Coiled coil</keyword>
<comment type="subcellular location">
    <subcellularLocation>
        <location evidence="1">Cell envelope</location>
    </subcellularLocation>
</comment>
<feature type="transmembrane region" description="Helical" evidence="4">
    <location>
        <begin position="504"/>
        <end position="521"/>
    </location>
</feature>
<dbReference type="Gene3D" id="2.40.50.100">
    <property type="match status" value="1"/>
</dbReference>
<dbReference type="OrthoDB" id="9806939at2"/>
<evidence type="ECO:0000313" key="8">
    <source>
        <dbReference type="Proteomes" id="UP000477083"/>
    </source>
</evidence>
<feature type="transmembrane region" description="Helical" evidence="4">
    <location>
        <begin position="467"/>
        <end position="492"/>
    </location>
</feature>
<keyword evidence="4" id="KW-0472">Membrane</keyword>
<feature type="domain" description="CusB-like beta-barrel" evidence="6">
    <location>
        <begin position="970"/>
        <end position="1043"/>
    </location>
</feature>
<comment type="caution">
    <text evidence="7">The sequence shown here is derived from an EMBL/GenBank/DDBJ whole genome shotgun (WGS) entry which is preliminary data.</text>
</comment>
<evidence type="ECO:0000313" key="7">
    <source>
        <dbReference type="EMBL" id="MZQ90091.1"/>
    </source>
</evidence>
<dbReference type="Pfam" id="PF25954">
    <property type="entry name" value="Beta-barrel_RND_2"/>
    <property type="match status" value="1"/>
</dbReference>
<feature type="compositionally biased region" description="Low complexity" evidence="3">
    <location>
        <begin position="222"/>
        <end position="246"/>
    </location>
</feature>
<feature type="region of interest" description="Disordered" evidence="3">
    <location>
        <begin position="107"/>
        <end position="278"/>
    </location>
</feature>
<dbReference type="Gene3D" id="2.40.30.170">
    <property type="match status" value="1"/>
</dbReference>
<feature type="transmembrane region" description="Helical" evidence="4">
    <location>
        <begin position="428"/>
        <end position="455"/>
    </location>
</feature>
<gene>
    <name evidence="7" type="ORF">GS660_13435</name>
</gene>
<feature type="transmembrane region" description="Helical" evidence="4">
    <location>
        <begin position="542"/>
        <end position="559"/>
    </location>
</feature>
<dbReference type="Proteomes" id="UP000477083">
    <property type="component" value="Unassembled WGS sequence"/>
</dbReference>
<evidence type="ECO:0000256" key="4">
    <source>
        <dbReference type="SAM" id="Phobius"/>
    </source>
</evidence>
<dbReference type="EMBL" id="WWNR01000008">
    <property type="protein sequence ID" value="MZQ90091.1"/>
    <property type="molecule type" value="Genomic_DNA"/>
</dbReference>
<feature type="compositionally biased region" description="Basic and acidic residues" evidence="3">
    <location>
        <begin position="162"/>
        <end position="173"/>
    </location>
</feature>
<proteinExistence type="predicted"/>
<dbReference type="SUPFAM" id="SSF111369">
    <property type="entry name" value="HlyD-like secretion proteins"/>
    <property type="match status" value="2"/>
</dbReference>
<protein>
    <submittedName>
        <fullName evidence="7">HlyD family efflux transporter periplasmic adaptor subunit</fullName>
    </submittedName>
</protein>
<feature type="transmembrane region" description="Helical" evidence="4">
    <location>
        <begin position="665"/>
        <end position="686"/>
    </location>
</feature>
<dbReference type="InterPro" id="IPR059052">
    <property type="entry name" value="HH_YbhG-like"/>
</dbReference>
<dbReference type="GO" id="GO:0030313">
    <property type="term" value="C:cell envelope"/>
    <property type="evidence" value="ECO:0007669"/>
    <property type="project" value="UniProtKB-SubCell"/>
</dbReference>
<dbReference type="PANTHER" id="PTHR32347">
    <property type="entry name" value="EFFLUX SYSTEM COMPONENT YKNX-RELATED"/>
    <property type="match status" value="1"/>
</dbReference>
<evidence type="ECO:0000256" key="1">
    <source>
        <dbReference type="ARBA" id="ARBA00004196"/>
    </source>
</evidence>